<dbReference type="PANTHER" id="PTHR37852">
    <property type="entry name" value="YALI0B21208P"/>
    <property type="match status" value="1"/>
</dbReference>
<dbReference type="RefSeq" id="XP_033587743.1">
    <property type="nucleotide sequence ID" value="XM_033736143.1"/>
</dbReference>
<protein>
    <recommendedName>
        <fullName evidence="3">Tim17/Tim22/Tim23/Pmp24 family-domain-containing protein</fullName>
    </recommendedName>
</protein>
<evidence type="ECO:0008006" key="3">
    <source>
        <dbReference type="Google" id="ProtNLM"/>
    </source>
</evidence>
<sequence length="207" mass="22352">MEEPSAAQPITAEEAVAALLQPAPGSFHRISQPFIFRLPIYMTLAGVSGFFLGARKGGQEAGLRFRAEHAHRLPNTQAGWYLYHKSKNYHIALGGIYEGFRMGGRLAPWAGCLAEEVRGRAAAGNKDFLSTMLAGLVSAGLFSAWKRMPLPTGVRLMKLGAKGGFAFGLLQDAVNLLQGRRLGYVEFIKKHTIGTRAEERAAIAPAG</sequence>
<dbReference type="EMBL" id="MU001638">
    <property type="protein sequence ID" value="KAF2481173.1"/>
    <property type="molecule type" value="Genomic_DNA"/>
</dbReference>
<reference evidence="1" key="1">
    <citation type="journal article" date="2020" name="Stud. Mycol.">
        <title>101 Dothideomycetes genomes: a test case for predicting lifestyles and emergence of pathogens.</title>
        <authorList>
            <person name="Haridas S."/>
            <person name="Albert R."/>
            <person name="Binder M."/>
            <person name="Bloem J."/>
            <person name="Labutti K."/>
            <person name="Salamov A."/>
            <person name="Andreopoulos B."/>
            <person name="Baker S."/>
            <person name="Barry K."/>
            <person name="Bills G."/>
            <person name="Bluhm B."/>
            <person name="Cannon C."/>
            <person name="Castanera R."/>
            <person name="Culley D."/>
            <person name="Daum C."/>
            <person name="Ezra D."/>
            <person name="Gonzalez J."/>
            <person name="Henrissat B."/>
            <person name="Kuo A."/>
            <person name="Liang C."/>
            <person name="Lipzen A."/>
            <person name="Lutzoni F."/>
            <person name="Magnuson J."/>
            <person name="Mondo S."/>
            <person name="Nolan M."/>
            <person name="Ohm R."/>
            <person name="Pangilinan J."/>
            <person name="Park H.-J."/>
            <person name="Ramirez L."/>
            <person name="Alfaro M."/>
            <person name="Sun H."/>
            <person name="Tritt A."/>
            <person name="Yoshinaga Y."/>
            <person name="Zwiers L.-H."/>
            <person name="Turgeon B."/>
            <person name="Goodwin S."/>
            <person name="Spatafora J."/>
            <person name="Crous P."/>
            <person name="Grigoriev I."/>
        </authorList>
    </citation>
    <scope>NUCLEOTIDE SEQUENCE</scope>
    <source>
        <strain evidence="1">CBS 113389</strain>
    </source>
</reference>
<dbReference type="AlphaFoldDB" id="A0A6A6PP05"/>
<dbReference type="OrthoDB" id="5584028at2759"/>
<organism evidence="1 2">
    <name type="scientific">Neohortaea acidophila</name>
    <dbReference type="NCBI Taxonomy" id="245834"/>
    <lineage>
        <taxon>Eukaryota</taxon>
        <taxon>Fungi</taxon>
        <taxon>Dikarya</taxon>
        <taxon>Ascomycota</taxon>
        <taxon>Pezizomycotina</taxon>
        <taxon>Dothideomycetes</taxon>
        <taxon>Dothideomycetidae</taxon>
        <taxon>Mycosphaerellales</taxon>
        <taxon>Teratosphaeriaceae</taxon>
        <taxon>Neohortaea</taxon>
    </lineage>
</organism>
<gene>
    <name evidence="1" type="ORF">BDY17DRAFT_317881</name>
</gene>
<dbReference type="Proteomes" id="UP000799767">
    <property type="component" value="Unassembled WGS sequence"/>
</dbReference>
<accession>A0A6A6PP05</accession>
<evidence type="ECO:0000313" key="1">
    <source>
        <dbReference type="EMBL" id="KAF2481173.1"/>
    </source>
</evidence>
<dbReference type="GeneID" id="54477145"/>
<proteinExistence type="predicted"/>
<dbReference type="PANTHER" id="PTHR37852:SF1">
    <property type="entry name" value="HIG1 DOMAIN-CONTAINING PROTEIN"/>
    <property type="match status" value="1"/>
</dbReference>
<name>A0A6A6PP05_9PEZI</name>
<keyword evidence="2" id="KW-1185">Reference proteome</keyword>
<evidence type="ECO:0000313" key="2">
    <source>
        <dbReference type="Proteomes" id="UP000799767"/>
    </source>
</evidence>